<evidence type="ECO:0000259" key="2">
    <source>
        <dbReference type="Pfam" id="PF08325"/>
    </source>
</evidence>
<reference evidence="3" key="1">
    <citation type="journal article" date="2020" name="Nature">
        <title>Giant virus diversity and host interactions through global metagenomics.</title>
        <authorList>
            <person name="Schulz F."/>
            <person name="Roux S."/>
            <person name="Paez-Espino D."/>
            <person name="Jungbluth S."/>
            <person name="Walsh D.A."/>
            <person name="Denef V.J."/>
            <person name="McMahon K.D."/>
            <person name="Konstantinidis K.T."/>
            <person name="Eloe-Fadrosh E.A."/>
            <person name="Kyrpides N.C."/>
            <person name="Woyke T."/>
        </authorList>
    </citation>
    <scope>NUCLEOTIDE SEQUENCE</scope>
    <source>
        <strain evidence="3">GVMAG-M-3300018428-16</strain>
    </source>
</reference>
<feature type="domain" description="WLM" evidence="2">
    <location>
        <begin position="88"/>
        <end position="180"/>
    </location>
</feature>
<dbReference type="EMBL" id="MN739235">
    <property type="protein sequence ID" value="QHS94940.1"/>
    <property type="molecule type" value="Genomic_DNA"/>
</dbReference>
<evidence type="ECO:0000313" key="3">
    <source>
        <dbReference type="EMBL" id="QHS94940.1"/>
    </source>
</evidence>
<dbReference type="Pfam" id="PF08325">
    <property type="entry name" value="WLM"/>
    <property type="match status" value="1"/>
</dbReference>
<organism evidence="3">
    <name type="scientific">viral metagenome</name>
    <dbReference type="NCBI Taxonomy" id="1070528"/>
    <lineage>
        <taxon>unclassified sequences</taxon>
        <taxon>metagenomes</taxon>
        <taxon>organismal metagenomes</taxon>
    </lineage>
</organism>
<sequence>MSNINILGYVLIVVILLLSLKIYLDSDTFNLRCIISEVDGNKYCVRERSKITMAADLLAKVTQKLKELVEYVGKKYPERENVQRLVKNFNPTKIQETLPTSKLTAYSENKGEKIAFCLTTQKKNNDLIDIETLTFVGIHELAHLASITVGHQREFWDNFKFLLEEAKESNVYNPVDYKKNPKEYCGMKISDSPYYDL</sequence>
<keyword evidence="1" id="KW-0472">Membrane</keyword>
<dbReference type="InterPro" id="IPR013536">
    <property type="entry name" value="WLM_dom"/>
</dbReference>
<keyword evidence="1" id="KW-0812">Transmembrane</keyword>
<protein>
    <recommendedName>
        <fullName evidence="2">WLM domain-containing protein</fullName>
    </recommendedName>
</protein>
<name>A0A6C0BSA9_9ZZZZ</name>
<keyword evidence="1" id="KW-1133">Transmembrane helix</keyword>
<feature type="transmembrane region" description="Helical" evidence="1">
    <location>
        <begin position="6"/>
        <end position="24"/>
    </location>
</feature>
<evidence type="ECO:0000256" key="1">
    <source>
        <dbReference type="SAM" id="Phobius"/>
    </source>
</evidence>
<dbReference type="AlphaFoldDB" id="A0A6C0BSA9"/>
<proteinExistence type="predicted"/>
<accession>A0A6C0BSA9</accession>